<evidence type="ECO:0000259" key="3">
    <source>
        <dbReference type="Pfam" id="PF01370"/>
    </source>
</evidence>
<proteinExistence type="inferred from homology"/>
<accession>A0A4R2JYC0</accession>
<dbReference type="AlphaFoldDB" id="A0A4R2JYC0"/>
<feature type="domain" description="NAD-dependent epimerase/dehydratase" evidence="3">
    <location>
        <begin position="3"/>
        <end position="217"/>
    </location>
</feature>
<dbReference type="SUPFAM" id="SSF51735">
    <property type="entry name" value="NAD(P)-binding Rossmann-fold domains"/>
    <property type="match status" value="1"/>
</dbReference>
<dbReference type="FunFam" id="3.40.50.720:FF:000336">
    <property type="entry name" value="Aldehyde reductase"/>
    <property type="match status" value="1"/>
</dbReference>
<evidence type="ECO:0000256" key="2">
    <source>
        <dbReference type="ARBA" id="ARBA00023445"/>
    </source>
</evidence>
<dbReference type="Gene3D" id="3.40.50.720">
    <property type="entry name" value="NAD(P)-binding Rossmann-like Domain"/>
    <property type="match status" value="1"/>
</dbReference>
<dbReference type="RefSeq" id="WP_132112101.1">
    <property type="nucleotide sequence ID" value="NZ_SLWS01000001.1"/>
</dbReference>
<dbReference type="InterPro" id="IPR036291">
    <property type="entry name" value="NAD(P)-bd_dom_sf"/>
</dbReference>
<comment type="caution">
    <text evidence="4">The sequence shown here is derived from an EMBL/GenBank/DDBJ whole genome shotgun (WGS) entry which is preliminary data.</text>
</comment>
<gene>
    <name evidence="4" type="ORF">EV192_1011395</name>
</gene>
<dbReference type="PANTHER" id="PTHR10366">
    <property type="entry name" value="NAD DEPENDENT EPIMERASE/DEHYDRATASE"/>
    <property type="match status" value="1"/>
</dbReference>
<dbReference type="OrthoDB" id="9778052at2"/>
<dbReference type="PANTHER" id="PTHR10366:SF564">
    <property type="entry name" value="STEROL-4-ALPHA-CARBOXYLATE 3-DEHYDROGENASE, DECARBOXYLATING"/>
    <property type="match status" value="1"/>
</dbReference>
<keyword evidence="1" id="KW-0560">Oxidoreductase</keyword>
<reference evidence="4 5" key="1">
    <citation type="submission" date="2019-03" db="EMBL/GenBank/DDBJ databases">
        <title>Genomic Encyclopedia of Type Strains, Phase IV (KMG-IV): sequencing the most valuable type-strain genomes for metagenomic binning, comparative biology and taxonomic classification.</title>
        <authorList>
            <person name="Goeker M."/>
        </authorList>
    </citation>
    <scope>NUCLEOTIDE SEQUENCE [LARGE SCALE GENOMIC DNA]</scope>
    <source>
        <strain evidence="4 5">DSM 45934</strain>
    </source>
</reference>
<dbReference type="Proteomes" id="UP000295680">
    <property type="component" value="Unassembled WGS sequence"/>
</dbReference>
<dbReference type="GO" id="GO:0016616">
    <property type="term" value="F:oxidoreductase activity, acting on the CH-OH group of donors, NAD or NADP as acceptor"/>
    <property type="evidence" value="ECO:0007669"/>
    <property type="project" value="TreeGrafter"/>
</dbReference>
<comment type="similarity">
    <text evidence="2">Belongs to the NAD(P)-dependent epimerase/dehydratase family. Dihydroflavonol-4-reductase subfamily.</text>
</comment>
<dbReference type="InterPro" id="IPR001509">
    <property type="entry name" value="Epimerase_deHydtase"/>
</dbReference>
<keyword evidence="5" id="KW-1185">Reference proteome</keyword>
<dbReference type="EMBL" id="SLWS01000001">
    <property type="protein sequence ID" value="TCO65603.1"/>
    <property type="molecule type" value="Genomic_DNA"/>
</dbReference>
<protein>
    <submittedName>
        <fullName evidence="4">Dihydroflavonol-4-reductase</fullName>
    </submittedName>
</protein>
<organism evidence="4 5">
    <name type="scientific">Actinocrispum wychmicini</name>
    <dbReference type="NCBI Taxonomy" id="1213861"/>
    <lineage>
        <taxon>Bacteria</taxon>
        <taxon>Bacillati</taxon>
        <taxon>Actinomycetota</taxon>
        <taxon>Actinomycetes</taxon>
        <taxon>Pseudonocardiales</taxon>
        <taxon>Pseudonocardiaceae</taxon>
        <taxon>Actinocrispum</taxon>
    </lineage>
</organism>
<evidence type="ECO:0000313" key="4">
    <source>
        <dbReference type="EMBL" id="TCO65603.1"/>
    </source>
</evidence>
<dbReference type="InterPro" id="IPR050425">
    <property type="entry name" value="NAD(P)_dehydrat-like"/>
</dbReference>
<evidence type="ECO:0000313" key="5">
    <source>
        <dbReference type="Proteomes" id="UP000295680"/>
    </source>
</evidence>
<dbReference type="Pfam" id="PF01370">
    <property type="entry name" value="Epimerase"/>
    <property type="match status" value="1"/>
</dbReference>
<name>A0A4R2JYC0_9PSEU</name>
<sequence>MTVLVTGGSGFLAGWCVRELLDRGYDVRTTVRDATRRVSSPVPVVRADLGSDDGWAEAVDGCEYVLHVASPFPRTEPKDPEELIRPARDGALRVLRAAFNAGVSRVVLTSSSSTIGRDETQWTDPATARPYIRSKILAEQAAWDFVAERGIRDKLVTIAPSAMLGPVRGPNLAYSLLIVSRLLKGEMPGLPRLGFSFVDVRDVAALHVRAMLEPAAAGQRFLADAGFLWIAEVADVLRARLGPAAAKVPTRRLPDIAVRLAAKFDSELKQVVGELGRRTTYSTDKAKNVLGWLPRPLAETIVDCAESLPV</sequence>
<evidence type="ECO:0000256" key="1">
    <source>
        <dbReference type="ARBA" id="ARBA00023002"/>
    </source>
</evidence>